<comment type="caution">
    <text evidence="2">The sequence shown here is derived from an EMBL/GenBank/DDBJ whole genome shotgun (WGS) entry which is preliminary data.</text>
</comment>
<proteinExistence type="predicted"/>
<accession>A0A9J5ZF18</accession>
<dbReference type="EMBL" id="JACXVP010000004">
    <property type="protein sequence ID" value="KAG5610535.1"/>
    <property type="molecule type" value="Genomic_DNA"/>
</dbReference>
<feature type="compositionally biased region" description="Basic and acidic residues" evidence="1">
    <location>
        <begin position="16"/>
        <end position="27"/>
    </location>
</feature>
<feature type="compositionally biased region" description="Basic and acidic residues" evidence="1">
    <location>
        <begin position="73"/>
        <end position="82"/>
    </location>
</feature>
<dbReference type="AlphaFoldDB" id="A0A9J5ZF18"/>
<evidence type="ECO:0000256" key="1">
    <source>
        <dbReference type="SAM" id="MobiDB-lite"/>
    </source>
</evidence>
<feature type="compositionally biased region" description="Basic residues" evidence="1">
    <location>
        <begin position="37"/>
        <end position="46"/>
    </location>
</feature>
<organism evidence="2 3">
    <name type="scientific">Solanum commersonii</name>
    <name type="common">Commerson's wild potato</name>
    <name type="synonym">Commerson's nightshade</name>
    <dbReference type="NCBI Taxonomy" id="4109"/>
    <lineage>
        <taxon>Eukaryota</taxon>
        <taxon>Viridiplantae</taxon>
        <taxon>Streptophyta</taxon>
        <taxon>Embryophyta</taxon>
        <taxon>Tracheophyta</taxon>
        <taxon>Spermatophyta</taxon>
        <taxon>Magnoliopsida</taxon>
        <taxon>eudicotyledons</taxon>
        <taxon>Gunneridae</taxon>
        <taxon>Pentapetalae</taxon>
        <taxon>asterids</taxon>
        <taxon>lamiids</taxon>
        <taxon>Solanales</taxon>
        <taxon>Solanaceae</taxon>
        <taxon>Solanoideae</taxon>
        <taxon>Solaneae</taxon>
        <taxon>Solanum</taxon>
    </lineage>
</organism>
<keyword evidence="3" id="KW-1185">Reference proteome</keyword>
<feature type="region of interest" description="Disordered" evidence="1">
    <location>
        <begin position="1"/>
        <end position="89"/>
    </location>
</feature>
<protein>
    <submittedName>
        <fullName evidence="2">Uncharacterized protein</fullName>
    </submittedName>
</protein>
<dbReference type="Proteomes" id="UP000824120">
    <property type="component" value="Chromosome 4"/>
</dbReference>
<evidence type="ECO:0000313" key="2">
    <source>
        <dbReference type="EMBL" id="KAG5610535.1"/>
    </source>
</evidence>
<sequence length="89" mass="10310">MSTPPIRWQNTPPRHVKSEPKMVRSEQLEEEEECQKKGMKKSRNQARGKITSTGIINTHAARGSTRNQVSDKAMAEKEDRFTFQKRKLL</sequence>
<evidence type="ECO:0000313" key="3">
    <source>
        <dbReference type="Proteomes" id="UP000824120"/>
    </source>
</evidence>
<feature type="compositionally biased region" description="Polar residues" evidence="1">
    <location>
        <begin position="1"/>
        <end position="12"/>
    </location>
</feature>
<gene>
    <name evidence="2" type="ORF">H5410_021816</name>
</gene>
<name>A0A9J5ZF18_SOLCO</name>
<reference evidence="2 3" key="1">
    <citation type="submission" date="2020-09" db="EMBL/GenBank/DDBJ databases">
        <title>De no assembly of potato wild relative species, Solanum commersonii.</title>
        <authorList>
            <person name="Cho K."/>
        </authorList>
    </citation>
    <scope>NUCLEOTIDE SEQUENCE [LARGE SCALE GENOMIC DNA]</scope>
    <source>
        <strain evidence="2">LZ3.2</strain>
        <tissue evidence="2">Leaf</tissue>
    </source>
</reference>